<feature type="domain" description="ABC transmembrane type-1" evidence="8">
    <location>
        <begin position="96"/>
        <end position="297"/>
    </location>
</feature>
<dbReference type="EMBL" id="JARFYM010000018">
    <property type="protein sequence ID" value="MDL2401377.1"/>
    <property type="molecule type" value="Genomic_DNA"/>
</dbReference>
<dbReference type="PROSITE" id="PS50928">
    <property type="entry name" value="ABC_TM1"/>
    <property type="match status" value="1"/>
</dbReference>
<feature type="transmembrane region" description="Helical" evidence="7">
    <location>
        <begin position="9"/>
        <end position="27"/>
    </location>
</feature>
<protein>
    <submittedName>
        <fullName evidence="9">ABC transporter permease</fullName>
    </submittedName>
</protein>
<dbReference type="InterPro" id="IPR035906">
    <property type="entry name" value="MetI-like_sf"/>
</dbReference>
<evidence type="ECO:0000256" key="2">
    <source>
        <dbReference type="ARBA" id="ARBA00022448"/>
    </source>
</evidence>
<dbReference type="Pfam" id="PF19300">
    <property type="entry name" value="BPD_transp_1_N"/>
    <property type="match status" value="1"/>
</dbReference>
<evidence type="ECO:0000259" key="8">
    <source>
        <dbReference type="PROSITE" id="PS50928"/>
    </source>
</evidence>
<dbReference type="CDD" id="cd06261">
    <property type="entry name" value="TM_PBP2"/>
    <property type="match status" value="1"/>
</dbReference>
<feature type="transmembrane region" description="Helical" evidence="7">
    <location>
        <begin position="274"/>
        <end position="300"/>
    </location>
</feature>
<feature type="transmembrane region" description="Helical" evidence="7">
    <location>
        <begin position="229"/>
        <end position="254"/>
    </location>
</feature>
<keyword evidence="5 7" id="KW-1133">Transmembrane helix</keyword>
<dbReference type="InterPro" id="IPR000515">
    <property type="entry name" value="MetI-like"/>
</dbReference>
<evidence type="ECO:0000256" key="1">
    <source>
        <dbReference type="ARBA" id="ARBA00004651"/>
    </source>
</evidence>
<proteinExistence type="inferred from homology"/>
<organism evidence="9 10">
    <name type="scientific">Rhizobium mayense</name>
    <dbReference type="NCBI Taxonomy" id="1312184"/>
    <lineage>
        <taxon>Bacteria</taxon>
        <taxon>Pseudomonadati</taxon>
        <taxon>Pseudomonadota</taxon>
        <taxon>Alphaproteobacteria</taxon>
        <taxon>Hyphomicrobiales</taxon>
        <taxon>Rhizobiaceae</taxon>
        <taxon>Rhizobium/Agrobacterium group</taxon>
        <taxon>Rhizobium</taxon>
    </lineage>
</organism>
<evidence type="ECO:0000256" key="5">
    <source>
        <dbReference type="ARBA" id="ARBA00022989"/>
    </source>
</evidence>
<comment type="caution">
    <text evidence="9">The sequence shown here is derived from an EMBL/GenBank/DDBJ whole genome shotgun (WGS) entry which is preliminary data.</text>
</comment>
<feature type="transmembrane region" description="Helical" evidence="7">
    <location>
        <begin position="135"/>
        <end position="156"/>
    </location>
</feature>
<keyword evidence="3" id="KW-1003">Cell membrane</keyword>
<comment type="similarity">
    <text evidence="7">Belongs to the binding-protein-dependent transport system permease family.</text>
</comment>
<feature type="transmembrane region" description="Helical" evidence="7">
    <location>
        <begin position="168"/>
        <end position="188"/>
    </location>
</feature>
<evidence type="ECO:0000313" key="9">
    <source>
        <dbReference type="EMBL" id="MDL2401377.1"/>
    </source>
</evidence>
<evidence type="ECO:0000256" key="4">
    <source>
        <dbReference type="ARBA" id="ARBA00022692"/>
    </source>
</evidence>
<feature type="transmembrane region" description="Helical" evidence="7">
    <location>
        <begin position="100"/>
        <end position="123"/>
    </location>
</feature>
<keyword evidence="6 7" id="KW-0472">Membrane</keyword>
<dbReference type="InterPro" id="IPR045621">
    <property type="entry name" value="BPD_transp_1_N"/>
</dbReference>
<dbReference type="Pfam" id="PF00528">
    <property type="entry name" value="BPD_transp_1"/>
    <property type="match status" value="1"/>
</dbReference>
<dbReference type="Proteomes" id="UP001172645">
    <property type="component" value="Unassembled WGS sequence"/>
</dbReference>
<dbReference type="PANTHER" id="PTHR43163">
    <property type="entry name" value="DIPEPTIDE TRANSPORT SYSTEM PERMEASE PROTEIN DPPB-RELATED"/>
    <property type="match status" value="1"/>
</dbReference>
<dbReference type="Gene3D" id="1.10.3720.10">
    <property type="entry name" value="MetI-like"/>
    <property type="match status" value="1"/>
</dbReference>
<evidence type="ECO:0000313" key="10">
    <source>
        <dbReference type="Proteomes" id="UP001172645"/>
    </source>
</evidence>
<reference evidence="9" key="1">
    <citation type="submission" date="2023-06" db="EMBL/GenBank/DDBJ databases">
        <title>Phylogenetic Diversity of Rhizobium strains.</title>
        <authorList>
            <person name="Moura F.T."/>
            <person name="Helene L.C.F."/>
            <person name="Hungria M."/>
        </authorList>
    </citation>
    <scope>NUCLEOTIDE SEQUENCE</scope>
    <source>
        <strain evidence="9">CCGE526</strain>
    </source>
</reference>
<keyword evidence="2 7" id="KW-0813">Transport</keyword>
<keyword evidence="4 7" id="KW-0812">Transmembrane</keyword>
<dbReference type="PANTHER" id="PTHR43163:SF6">
    <property type="entry name" value="DIPEPTIDE TRANSPORT SYSTEM PERMEASE PROTEIN DPPB-RELATED"/>
    <property type="match status" value="1"/>
</dbReference>
<dbReference type="SUPFAM" id="SSF161098">
    <property type="entry name" value="MetI-like"/>
    <property type="match status" value="1"/>
</dbReference>
<evidence type="ECO:0000256" key="6">
    <source>
        <dbReference type="ARBA" id="ARBA00023136"/>
    </source>
</evidence>
<gene>
    <name evidence="9" type="ORF">PY649_20940</name>
</gene>
<evidence type="ECO:0000256" key="3">
    <source>
        <dbReference type="ARBA" id="ARBA00022475"/>
    </source>
</evidence>
<comment type="subcellular location">
    <subcellularLocation>
        <location evidence="1 7">Cell membrane</location>
        <topology evidence="1 7">Multi-pass membrane protein</topology>
    </subcellularLocation>
</comment>
<sequence length="307" mass="33551">MPVYILKRLFQALFVVIVVTLLVSYAIRLSGDPTAMLVSGGGAISEADLQRIRAGLGLDQPFHMQYLNFIGGVIRGDFGKSFFGGTPVWTLIAQALPATLLLSFLSLIISFLISIPLGIHAAVKAGSWSDQIIRIFSLIGLSFPNFWLAIMLVLIFSIKFEWLPSSGFLVYQGLVLPCLTLALILSAVNVRIVRTAMLETLSTQYILVSRAKGLKERVVLYKHALRNCLIPLLTFVGLQFGDLLGGVVIVERVFNWPGMGSLAFDAISARDYPVLQGTITVLALMIVLTNLAIDLAYGIIDPRIGRK</sequence>
<dbReference type="RefSeq" id="WP_285870583.1">
    <property type="nucleotide sequence ID" value="NZ_JARFYM010000018.1"/>
</dbReference>
<evidence type="ECO:0000256" key="7">
    <source>
        <dbReference type="RuleBase" id="RU363032"/>
    </source>
</evidence>
<accession>A0ABT7JYJ9</accession>
<keyword evidence="10" id="KW-1185">Reference proteome</keyword>
<name>A0ABT7JYJ9_9HYPH</name>